<dbReference type="Proteomes" id="UP000625316">
    <property type="component" value="Unassembled WGS sequence"/>
</dbReference>
<proteinExistence type="predicted"/>
<protein>
    <submittedName>
        <fullName evidence="1">Uncharacterized protein</fullName>
    </submittedName>
</protein>
<name>A0A928VNR4_9CYAN</name>
<accession>A0A928VNR4</accession>
<evidence type="ECO:0000313" key="1">
    <source>
        <dbReference type="EMBL" id="MBE9029875.1"/>
    </source>
</evidence>
<dbReference type="RefSeq" id="WP_264324697.1">
    <property type="nucleotide sequence ID" value="NZ_JADEXQ010000024.1"/>
</dbReference>
<reference evidence="1" key="1">
    <citation type="submission" date="2020-10" db="EMBL/GenBank/DDBJ databases">
        <authorList>
            <person name="Castelo-Branco R."/>
            <person name="Eusebio N."/>
            <person name="Adriana R."/>
            <person name="Vieira A."/>
            <person name="Brugerolle De Fraissinette N."/>
            <person name="Rezende De Castro R."/>
            <person name="Schneider M.P."/>
            <person name="Vasconcelos V."/>
            <person name="Leao P.N."/>
        </authorList>
    </citation>
    <scope>NUCLEOTIDE SEQUENCE</scope>
    <source>
        <strain evidence="1">LEGE 11480</strain>
    </source>
</reference>
<keyword evidence="2" id="KW-1185">Reference proteome</keyword>
<organism evidence="1 2">
    <name type="scientific">Romeriopsis navalis LEGE 11480</name>
    <dbReference type="NCBI Taxonomy" id="2777977"/>
    <lineage>
        <taxon>Bacteria</taxon>
        <taxon>Bacillati</taxon>
        <taxon>Cyanobacteriota</taxon>
        <taxon>Cyanophyceae</taxon>
        <taxon>Leptolyngbyales</taxon>
        <taxon>Leptolyngbyaceae</taxon>
        <taxon>Romeriopsis</taxon>
        <taxon>Romeriopsis navalis</taxon>
    </lineage>
</organism>
<evidence type="ECO:0000313" key="2">
    <source>
        <dbReference type="Proteomes" id="UP000625316"/>
    </source>
</evidence>
<gene>
    <name evidence="1" type="ORF">IQ266_09065</name>
</gene>
<dbReference type="AlphaFoldDB" id="A0A928VNR4"/>
<dbReference type="EMBL" id="JADEXQ010000024">
    <property type="protein sequence ID" value="MBE9029875.1"/>
    <property type="molecule type" value="Genomic_DNA"/>
</dbReference>
<comment type="caution">
    <text evidence="1">The sequence shown here is derived from an EMBL/GenBank/DDBJ whole genome shotgun (WGS) entry which is preliminary data.</text>
</comment>
<sequence length="104" mass="12107">MKYFFLSEQWVTGRVWATDGLWNDAQWRRKPQIDPLSITIQENGERLLLYRVEPAVLMVEVKPRTEPDQMPSPIGQVVLKRLMSADQALDRLAQFQTELEAIHA</sequence>